<dbReference type="OrthoDB" id="129520at2759"/>
<dbReference type="Proteomes" id="UP000018721">
    <property type="component" value="Unassembled WGS sequence"/>
</dbReference>
<evidence type="ECO:0000313" key="1">
    <source>
        <dbReference type="EMBL" id="ETI52707.1"/>
    </source>
</evidence>
<dbReference type="HOGENOM" id="CLU_1681408_0_0_1"/>
<reference evidence="1 2" key="1">
    <citation type="submission" date="2013-11" db="EMBL/GenBank/DDBJ databases">
        <title>The Genome Sequence of Phytophthora parasitica P1569.</title>
        <authorList>
            <consortium name="The Broad Institute Genomics Platform"/>
            <person name="Russ C."/>
            <person name="Tyler B."/>
            <person name="Panabieres F."/>
            <person name="Shan W."/>
            <person name="Tripathy S."/>
            <person name="Grunwald N."/>
            <person name="Machado M."/>
            <person name="Johnson C.S."/>
            <person name="Arredondo F."/>
            <person name="Hong C."/>
            <person name="Coffey M."/>
            <person name="Young S.K."/>
            <person name="Zeng Q."/>
            <person name="Gargeya S."/>
            <person name="Fitzgerald M."/>
            <person name="Abouelleil A."/>
            <person name="Alvarado L."/>
            <person name="Chapman S.B."/>
            <person name="Gainer-Dewar J."/>
            <person name="Goldberg J."/>
            <person name="Griggs A."/>
            <person name="Gujja S."/>
            <person name="Hansen M."/>
            <person name="Howarth C."/>
            <person name="Imamovic A."/>
            <person name="Ireland A."/>
            <person name="Larimer J."/>
            <person name="McCowan C."/>
            <person name="Murphy C."/>
            <person name="Pearson M."/>
            <person name="Poon T.W."/>
            <person name="Priest M."/>
            <person name="Roberts A."/>
            <person name="Saif S."/>
            <person name="Shea T."/>
            <person name="Sykes S."/>
            <person name="Wortman J."/>
            <person name="Nusbaum C."/>
            <person name="Birren B."/>
        </authorList>
    </citation>
    <scope>NUCLEOTIDE SEQUENCE [LARGE SCALE GENOMIC DNA]</scope>
    <source>
        <strain evidence="1 2">P1569</strain>
    </source>
</reference>
<dbReference type="eggNOG" id="KOG0987">
    <property type="taxonomic scope" value="Eukaryota"/>
</dbReference>
<accession>V9FQL3</accession>
<proteinExistence type="predicted"/>
<gene>
    <name evidence="1" type="ORF">F443_04258</name>
</gene>
<dbReference type="AlphaFoldDB" id="V9FQL3"/>
<name>V9FQL3_PHYNI</name>
<protein>
    <submittedName>
        <fullName evidence="1">Uncharacterized protein</fullName>
    </submittedName>
</protein>
<comment type="caution">
    <text evidence="1">The sequence shown here is derived from an EMBL/GenBank/DDBJ whole genome shotgun (WGS) entry which is preliminary data.</text>
</comment>
<dbReference type="EMBL" id="ANIZ01000776">
    <property type="protein sequence ID" value="ETI52707.1"/>
    <property type="molecule type" value="Genomic_DNA"/>
</dbReference>
<sequence>MLRRYKQVSNVPFGGVHIILVRDFLQMQPVGADAIFVDPTTKSHPSTADIDSFELWRRFTTVVVLDETVRFRNDPEWGRGCANARVGEWTQEFVDILNNRVVQPSDAEVKAELTLKAGVFVTPENAFPIRVVAHFNGVLNKLNRSDVAYVLGLRGVA</sequence>
<keyword evidence="2" id="KW-1185">Reference proteome</keyword>
<organism evidence="1 2">
    <name type="scientific">Phytophthora nicotianae P1569</name>
    <dbReference type="NCBI Taxonomy" id="1317065"/>
    <lineage>
        <taxon>Eukaryota</taxon>
        <taxon>Sar</taxon>
        <taxon>Stramenopiles</taxon>
        <taxon>Oomycota</taxon>
        <taxon>Peronosporomycetes</taxon>
        <taxon>Peronosporales</taxon>
        <taxon>Peronosporaceae</taxon>
        <taxon>Phytophthora</taxon>
    </lineage>
</organism>
<evidence type="ECO:0000313" key="2">
    <source>
        <dbReference type="Proteomes" id="UP000018721"/>
    </source>
</evidence>